<keyword evidence="5 8" id="KW-0663">Pyridoxal phosphate</keyword>
<dbReference type="InParanoid" id="T1I6E8"/>
<evidence type="ECO:0000256" key="4">
    <source>
        <dbReference type="ARBA" id="ARBA00012085"/>
    </source>
</evidence>
<comment type="pathway">
    <text evidence="2">Amino-acid biosynthesis; L-cysteine biosynthesis; L-cysteine from L-homocysteine and L-serine: step 2/2.</text>
</comment>
<sequence>MHSCEAVFQGYEYGRSGNPSRAVLEECLASLDDAKYGLAFSSGLAAVTGLCALLESGDHIITGDIYTVEQIGCGFSC</sequence>
<evidence type="ECO:0000256" key="2">
    <source>
        <dbReference type="ARBA" id="ARBA00005038"/>
    </source>
</evidence>
<dbReference type="Proteomes" id="UP000015103">
    <property type="component" value="Unassembled WGS sequence"/>
</dbReference>
<dbReference type="PANTHER" id="PTHR11808:SF15">
    <property type="entry name" value="CYSTATHIONINE GAMMA-LYASE"/>
    <property type="match status" value="1"/>
</dbReference>
<dbReference type="STRING" id="13249.T1I6E8"/>
<dbReference type="VEuPathDB" id="VectorBase:RPRC011867"/>
<dbReference type="Gene3D" id="3.40.640.10">
    <property type="entry name" value="Type I PLP-dependent aspartate aminotransferase-like (Major domain)"/>
    <property type="match status" value="1"/>
</dbReference>
<dbReference type="EMBL" id="ACPB03001810">
    <property type="status" value="NOT_ANNOTATED_CDS"/>
    <property type="molecule type" value="Genomic_DNA"/>
</dbReference>
<dbReference type="EMBL" id="ACPB03001809">
    <property type="status" value="NOT_ANNOTATED_CDS"/>
    <property type="molecule type" value="Genomic_DNA"/>
</dbReference>
<name>T1I6E8_RHOPR</name>
<evidence type="ECO:0000256" key="8">
    <source>
        <dbReference type="RuleBase" id="RU362118"/>
    </source>
</evidence>
<dbReference type="GO" id="GO:0019346">
    <property type="term" value="P:transsulfuration"/>
    <property type="evidence" value="ECO:0007669"/>
    <property type="project" value="InterPro"/>
</dbReference>
<comment type="similarity">
    <text evidence="3 8">Belongs to the trans-sulfuration enzymes family.</text>
</comment>
<keyword evidence="6" id="KW-0198">Cysteine biosynthesis</keyword>
<reference evidence="9" key="1">
    <citation type="submission" date="2015-05" db="UniProtKB">
        <authorList>
            <consortium name="EnsemblMetazoa"/>
        </authorList>
    </citation>
    <scope>IDENTIFICATION</scope>
</reference>
<evidence type="ECO:0000313" key="9">
    <source>
        <dbReference type="EnsemblMetazoa" id="RPRC011867-PA"/>
    </source>
</evidence>
<dbReference type="Pfam" id="PF01053">
    <property type="entry name" value="Cys_Met_Meta_PP"/>
    <property type="match status" value="1"/>
</dbReference>
<dbReference type="InterPro" id="IPR015421">
    <property type="entry name" value="PyrdxlP-dep_Trfase_major"/>
</dbReference>
<dbReference type="GO" id="GO:0005737">
    <property type="term" value="C:cytoplasm"/>
    <property type="evidence" value="ECO:0007669"/>
    <property type="project" value="TreeGrafter"/>
</dbReference>
<dbReference type="InterPro" id="IPR000277">
    <property type="entry name" value="Cys/Met-Metab_PyrdxlP-dep_enz"/>
</dbReference>
<dbReference type="SUPFAM" id="SSF53383">
    <property type="entry name" value="PLP-dependent transferases"/>
    <property type="match status" value="1"/>
</dbReference>
<dbReference type="GO" id="GO:0030170">
    <property type="term" value="F:pyridoxal phosphate binding"/>
    <property type="evidence" value="ECO:0007669"/>
    <property type="project" value="InterPro"/>
</dbReference>
<evidence type="ECO:0000256" key="7">
    <source>
        <dbReference type="ARBA" id="ARBA00029853"/>
    </source>
</evidence>
<evidence type="ECO:0000313" key="10">
    <source>
        <dbReference type="Proteomes" id="UP000015103"/>
    </source>
</evidence>
<evidence type="ECO:0000256" key="1">
    <source>
        <dbReference type="ARBA" id="ARBA00001933"/>
    </source>
</evidence>
<accession>T1I6E8</accession>
<comment type="cofactor">
    <cofactor evidence="1 8">
        <name>pyridoxal 5'-phosphate</name>
        <dbReference type="ChEBI" id="CHEBI:597326"/>
    </cofactor>
</comment>
<dbReference type="InterPro" id="IPR015424">
    <property type="entry name" value="PyrdxlP-dep_Trfase"/>
</dbReference>
<dbReference type="UniPathway" id="UPA00136">
    <property type="reaction ID" value="UER00202"/>
</dbReference>
<dbReference type="GO" id="GO:0019343">
    <property type="term" value="P:cysteine biosynthetic process via cystathionine"/>
    <property type="evidence" value="ECO:0007669"/>
    <property type="project" value="TreeGrafter"/>
</dbReference>
<evidence type="ECO:0000256" key="3">
    <source>
        <dbReference type="ARBA" id="ARBA00009077"/>
    </source>
</evidence>
<keyword evidence="6" id="KW-0028">Amino-acid biosynthesis</keyword>
<dbReference type="PANTHER" id="PTHR11808">
    <property type="entry name" value="TRANS-SULFURATION ENZYME FAMILY MEMBER"/>
    <property type="match status" value="1"/>
</dbReference>
<dbReference type="GO" id="GO:0004123">
    <property type="term" value="F:cystathionine gamma-lyase activity"/>
    <property type="evidence" value="ECO:0007669"/>
    <property type="project" value="TreeGrafter"/>
</dbReference>
<dbReference type="eggNOG" id="KOG0053">
    <property type="taxonomic scope" value="Eukaryota"/>
</dbReference>
<dbReference type="HOGENOM" id="CLU_2641207_0_0_1"/>
<proteinExistence type="inferred from homology"/>
<dbReference type="EnsemblMetazoa" id="RPRC011867-RA">
    <property type="protein sequence ID" value="RPRC011867-PA"/>
    <property type="gene ID" value="RPRC011867"/>
</dbReference>
<dbReference type="AlphaFoldDB" id="T1I6E8"/>
<organism evidence="9 10">
    <name type="scientific">Rhodnius prolixus</name>
    <name type="common">Triatomid bug</name>
    <dbReference type="NCBI Taxonomy" id="13249"/>
    <lineage>
        <taxon>Eukaryota</taxon>
        <taxon>Metazoa</taxon>
        <taxon>Ecdysozoa</taxon>
        <taxon>Arthropoda</taxon>
        <taxon>Hexapoda</taxon>
        <taxon>Insecta</taxon>
        <taxon>Pterygota</taxon>
        <taxon>Neoptera</taxon>
        <taxon>Paraneoptera</taxon>
        <taxon>Hemiptera</taxon>
        <taxon>Heteroptera</taxon>
        <taxon>Panheteroptera</taxon>
        <taxon>Cimicomorpha</taxon>
        <taxon>Reduviidae</taxon>
        <taxon>Triatominae</taxon>
        <taxon>Rhodnius</taxon>
    </lineage>
</organism>
<protein>
    <recommendedName>
        <fullName evidence="4">cystathionine gamma-lyase</fullName>
        <ecNumber evidence="4">4.4.1.1</ecNumber>
    </recommendedName>
    <alternativeName>
        <fullName evidence="7">Gamma-cystathionase</fullName>
    </alternativeName>
</protein>
<evidence type="ECO:0000256" key="5">
    <source>
        <dbReference type="ARBA" id="ARBA00022898"/>
    </source>
</evidence>
<dbReference type="EC" id="4.4.1.1" evidence="4"/>
<dbReference type="EMBL" id="ACPB03001811">
    <property type="status" value="NOT_ANNOTATED_CDS"/>
    <property type="molecule type" value="Genomic_DNA"/>
</dbReference>
<evidence type="ECO:0000256" key="6">
    <source>
        <dbReference type="ARBA" id="ARBA00023192"/>
    </source>
</evidence>
<keyword evidence="10" id="KW-1185">Reference proteome</keyword>